<keyword evidence="3" id="KW-0752">Steroid biosynthesis</keyword>
<evidence type="ECO:0000313" key="8">
    <source>
        <dbReference type="Proteomes" id="UP000250266"/>
    </source>
</evidence>
<dbReference type="Gene3D" id="3.40.50.720">
    <property type="entry name" value="NAD(P)-binding Rossmann-like Domain"/>
    <property type="match status" value="1"/>
</dbReference>
<dbReference type="GO" id="GO:0005789">
    <property type="term" value="C:endoplasmic reticulum membrane"/>
    <property type="evidence" value="ECO:0007669"/>
    <property type="project" value="TreeGrafter"/>
</dbReference>
<accession>A0A8E2EJ76</accession>
<evidence type="ECO:0000256" key="5">
    <source>
        <dbReference type="ARBA" id="ARBA00023098"/>
    </source>
</evidence>
<keyword evidence="8" id="KW-1185">Reference proteome</keyword>
<keyword evidence="2" id="KW-0521">NADP</keyword>
<proteinExistence type="inferred from homology"/>
<keyword evidence="5" id="KW-0443">Lipid metabolism</keyword>
<evidence type="ECO:0000256" key="4">
    <source>
        <dbReference type="ARBA" id="ARBA00023002"/>
    </source>
</evidence>
<dbReference type="AlphaFoldDB" id="A0A8E2EJ76"/>
<dbReference type="OrthoDB" id="9989144at2759"/>
<evidence type="ECO:0000256" key="6">
    <source>
        <dbReference type="ARBA" id="ARBA00023593"/>
    </source>
</evidence>
<dbReference type="GO" id="GO:0005811">
    <property type="term" value="C:lipid droplet"/>
    <property type="evidence" value="ECO:0007669"/>
    <property type="project" value="TreeGrafter"/>
</dbReference>
<organism evidence="7 8">
    <name type="scientific">Lepidopterella palustris CBS 459.81</name>
    <dbReference type="NCBI Taxonomy" id="1314670"/>
    <lineage>
        <taxon>Eukaryota</taxon>
        <taxon>Fungi</taxon>
        <taxon>Dikarya</taxon>
        <taxon>Ascomycota</taxon>
        <taxon>Pezizomycotina</taxon>
        <taxon>Dothideomycetes</taxon>
        <taxon>Pleosporomycetidae</taxon>
        <taxon>Mytilinidiales</taxon>
        <taxon>Argynnaceae</taxon>
        <taxon>Lepidopterella</taxon>
    </lineage>
</organism>
<dbReference type="InterPro" id="IPR051593">
    <property type="entry name" value="Ergosterol_Biosynth_ERG27"/>
</dbReference>
<sequence>MTSTTTRPEDGFYVLVTGANSGLGFAIGCRLIDEFLQTRPHSQTLVLIITTRSTRKGDDTIRQLQQHLQNVCRKAEKSITGIRMPLERRVRFQQEILDLNSILSVQRLAKRLRQSIPKLNAVILNAGIGGWEGVNWPSAFYLLLTDWKHAVTWPQFKISGVGWVTKPQIPADAAGNKVEEPPLGEVFCSNVFGHYLLGHYLAPLLAAHEEKEGTTGRLIWLSSLEAYASTFSFDDFQGLQSKQPYEESKRLTDVLALTSHLPATSPLVNQYFNTAKPTGTGATKAKPKMYLTQPGICATSIFPIHFALALLMTLSFYVARWLGSQWHGVTASKGACAPVWVALAEQSVLDTMEEREGKGKWGSATDFWGRERVERTEVEGWGWGGIVGEFSGRKGRWRFAKDLTEQSRQEFEELGKGCWTEIERLREDWETRLVAAGVGEELD</sequence>
<dbReference type="InterPro" id="IPR036291">
    <property type="entry name" value="NAD(P)-bd_dom_sf"/>
</dbReference>
<evidence type="ECO:0000313" key="7">
    <source>
        <dbReference type="EMBL" id="OCK84936.1"/>
    </source>
</evidence>
<dbReference type="SUPFAM" id="SSF51735">
    <property type="entry name" value="NAD(P)-binding Rossmann-fold domains"/>
    <property type="match status" value="1"/>
</dbReference>
<protein>
    <submittedName>
        <fullName evidence="7">3-keto-steroid reductase</fullName>
    </submittedName>
</protein>
<comment type="similarity">
    <text evidence="6">Belongs to the short-chain dehydrogenases/reductases (SDR) family. ERG27 subfamily.</text>
</comment>
<dbReference type="GO" id="GO:0006696">
    <property type="term" value="P:ergosterol biosynthetic process"/>
    <property type="evidence" value="ECO:0007669"/>
    <property type="project" value="TreeGrafter"/>
</dbReference>
<dbReference type="PROSITE" id="PS51257">
    <property type="entry name" value="PROKAR_LIPOPROTEIN"/>
    <property type="match status" value="1"/>
</dbReference>
<evidence type="ECO:0000256" key="2">
    <source>
        <dbReference type="ARBA" id="ARBA00022857"/>
    </source>
</evidence>
<dbReference type="PANTHER" id="PTHR43647:SF1">
    <property type="entry name" value="3-KETO-STEROID REDUCTASE ERG27"/>
    <property type="match status" value="1"/>
</dbReference>
<dbReference type="PANTHER" id="PTHR43647">
    <property type="entry name" value="DEHYDROGENASE"/>
    <property type="match status" value="1"/>
</dbReference>
<dbReference type="GO" id="GO:0005741">
    <property type="term" value="C:mitochondrial outer membrane"/>
    <property type="evidence" value="ECO:0007669"/>
    <property type="project" value="TreeGrafter"/>
</dbReference>
<keyword evidence="4" id="KW-0560">Oxidoreductase</keyword>
<gene>
    <name evidence="7" type="ORF">K432DRAFT_422160</name>
</gene>
<dbReference type="GO" id="GO:0000253">
    <property type="term" value="F:3-beta-hydroxysteroid 3-dehydrogenase (NADP+) activity"/>
    <property type="evidence" value="ECO:0007669"/>
    <property type="project" value="TreeGrafter"/>
</dbReference>
<keyword evidence="1" id="KW-0444">Lipid biosynthesis</keyword>
<dbReference type="EMBL" id="KV744827">
    <property type="protein sequence ID" value="OCK84936.1"/>
    <property type="molecule type" value="Genomic_DNA"/>
</dbReference>
<reference evidence="7 8" key="1">
    <citation type="journal article" date="2016" name="Nat. Commun.">
        <title>Ectomycorrhizal ecology is imprinted in the genome of the dominant symbiotic fungus Cenococcum geophilum.</title>
        <authorList>
            <consortium name="DOE Joint Genome Institute"/>
            <person name="Peter M."/>
            <person name="Kohler A."/>
            <person name="Ohm R.A."/>
            <person name="Kuo A."/>
            <person name="Krutzmann J."/>
            <person name="Morin E."/>
            <person name="Arend M."/>
            <person name="Barry K.W."/>
            <person name="Binder M."/>
            <person name="Choi C."/>
            <person name="Clum A."/>
            <person name="Copeland A."/>
            <person name="Grisel N."/>
            <person name="Haridas S."/>
            <person name="Kipfer T."/>
            <person name="LaButti K."/>
            <person name="Lindquist E."/>
            <person name="Lipzen A."/>
            <person name="Maire R."/>
            <person name="Meier B."/>
            <person name="Mihaltcheva S."/>
            <person name="Molinier V."/>
            <person name="Murat C."/>
            <person name="Poggeler S."/>
            <person name="Quandt C.A."/>
            <person name="Sperisen C."/>
            <person name="Tritt A."/>
            <person name="Tisserant E."/>
            <person name="Crous P.W."/>
            <person name="Henrissat B."/>
            <person name="Nehls U."/>
            <person name="Egli S."/>
            <person name="Spatafora J.W."/>
            <person name="Grigoriev I.V."/>
            <person name="Martin F.M."/>
        </authorList>
    </citation>
    <scope>NUCLEOTIDE SEQUENCE [LARGE SCALE GENOMIC DNA]</scope>
    <source>
        <strain evidence="7 8">CBS 459.81</strain>
    </source>
</reference>
<dbReference type="Proteomes" id="UP000250266">
    <property type="component" value="Unassembled WGS sequence"/>
</dbReference>
<name>A0A8E2EJ76_9PEZI</name>
<evidence type="ECO:0000256" key="3">
    <source>
        <dbReference type="ARBA" id="ARBA00022955"/>
    </source>
</evidence>
<evidence type="ECO:0000256" key="1">
    <source>
        <dbReference type="ARBA" id="ARBA00022516"/>
    </source>
</evidence>